<keyword evidence="1" id="KW-0479">Metal-binding</keyword>
<dbReference type="Pfam" id="PF14226">
    <property type="entry name" value="DIOX_N"/>
    <property type="match status" value="1"/>
</dbReference>
<keyword evidence="6" id="KW-1185">Reference proteome</keyword>
<dbReference type="Gene3D" id="3.40.50.1820">
    <property type="entry name" value="alpha/beta hydrolase"/>
    <property type="match status" value="1"/>
</dbReference>
<dbReference type="PROSITE" id="PS51471">
    <property type="entry name" value="FE2OG_OXY"/>
    <property type="match status" value="1"/>
</dbReference>
<reference evidence="5 6" key="1">
    <citation type="submission" date="2019-04" db="EMBL/GenBank/DDBJ databases">
        <title>An improved genome assembly and genetic linkage map for asparagus bean, Vigna unguiculata ssp. sesquipedialis.</title>
        <authorList>
            <person name="Xia Q."/>
            <person name="Zhang R."/>
            <person name="Dong Y."/>
        </authorList>
    </citation>
    <scope>NUCLEOTIDE SEQUENCE [LARGE SCALE GENOMIC DNA]</scope>
    <source>
        <tissue evidence="5">Leaf</tissue>
    </source>
</reference>
<dbReference type="SUPFAM" id="SSF51197">
    <property type="entry name" value="Clavaminate synthase-like"/>
    <property type="match status" value="1"/>
</dbReference>
<dbReference type="SUPFAM" id="SSF53474">
    <property type="entry name" value="alpha/beta-Hydrolases"/>
    <property type="match status" value="1"/>
</dbReference>
<evidence type="ECO:0000313" key="6">
    <source>
        <dbReference type="Proteomes" id="UP000501690"/>
    </source>
</evidence>
<evidence type="ECO:0000256" key="1">
    <source>
        <dbReference type="ARBA" id="ARBA00022723"/>
    </source>
</evidence>
<dbReference type="InterPro" id="IPR005123">
    <property type="entry name" value="Oxoglu/Fe-dep_dioxygenase_dom"/>
</dbReference>
<sequence length="703" mass="80495">MWQLHSCYPFGGLVRQPIYVYLSKEININVIRHDGSNNATPNLYKRLGAGYESENWGLATAQEFEPVPRICRLILAVYEDDVRNPQWAPEGGYGINPDWVILRKDYGDNQGRVTPYMIYLDHDHAEIILAVSGLNLAKESDYVVLLDNKLGQAEFHGGYVHNGLLKAAGWVFDAEYEVLRKLVAENPTYMLIFTGHSLGAGVVALLTMLAVHNRDKLGIPRNKIRCFAIASPRCMSLNLADTCTLEEKKLRDPRRLYAPGRLYHIVERKPFRLGRFPPVVRTAVPVDGRFEHLVLSCNATSDHAIIWIERESRRALSLMRDRDDHMEIPAKQRMERHESIAREHSEEYHAALQRAVALDIPQAYSPSSYGTFHEIDVGEDSGRSSEGSSFFHKKRTQSWNEFVGRLFDVDDSACKDWGFFHIINHGISKDLCSQIHYLSKYLFSLPSEAKLKLGPFSSIKSYTPHFIASPFFESLRINGPNFYVSAKSSEEILFDKHNSRFSETLQEYCSKMADLSEKILKLVLMSLEDGFDTLFYDSEFNKCHGYLRINNYSAPERLEEDQVEGLGMHTDMSCITILYQDEIGGLQVKSHEGKWIDINPSEGTLVVNIGDMMQAWSNDKLRSSEHRVVLKQPLNRFSLAFFWCFEDEKVVMAPDEVIGEGNKRVYNPFVCSEYLKFRENNQRGRFEKVGYTVKDFAGIRSQL</sequence>
<dbReference type="Pfam" id="PF03171">
    <property type="entry name" value="2OG-FeII_Oxy"/>
    <property type="match status" value="1"/>
</dbReference>
<name>A0A4D6MS75_VIGUN</name>
<proteinExistence type="predicted"/>
<keyword evidence="3" id="KW-0408">Iron</keyword>
<feature type="domain" description="Fe2OG dioxygenase" evidence="4">
    <location>
        <begin position="539"/>
        <end position="646"/>
    </location>
</feature>
<dbReference type="InterPro" id="IPR027443">
    <property type="entry name" value="IPNS-like_sf"/>
</dbReference>
<dbReference type="GO" id="GO:0016787">
    <property type="term" value="F:hydrolase activity"/>
    <property type="evidence" value="ECO:0007669"/>
    <property type="project" value="UniProtKB-KW"/>
</dbReference>
<dbReference type="GO" id="GO:0016042">
    <property type="term" value="P:lipid catabolic process"/>
    <property type="evidence" value="ECO:0007669"/>
    <property type="project" value="InterPro"/>
</dbReference>
<dbReference type="InterPro" id="IPR044861">
    <property type="entry name" value="IPNS-like_FE2OG_OXY"/>
</dbReference>
<dbReference type="FunFam" id="2.60.120.330:FF:000032">
    <property type="entry name" value="Gibberellin 20-oxidase-like protein"/>
    <property type="match status" value="1"/>
</dbReference>
<dbReference type="GO" id="GO:0046872">
    <property type="term" value="F:metal ion binding"/>
    <property type="evidence" value="ECO:0007669"/>
    <property type="project" value="UniProtKB-KW"/>
</dbReference>
<dbReference type="InterPro" id="IPR002921">
    <property type="entry name" value="Fungal_lipase-type"/>
</dbReference>
<dbReference type="Gene3D" id="2.60.120.330">
    <property type="entry name" value="B-lactam Antibiotic, Isopenicillin N Synthase, Chain"/>
    <property type="match status" value="1"/>
</dbReference>
<dbReference type="InterPro" id="IPR005592">
    <property type="entry name" value="Mono/diacylglycerol_lipase_N"/>
</dbReference>
<evidence type="ECO:0000256" key="2">
    <source>
        <dbReference type="ARBA" id="ARBA00022801"/>
    </source>
</evidence>
<dbReference type="PANTHER" id="PTHR46398:SF5">
    <property type="entry name" value="ALPHA_BETA-HYDROLASES SUPERFAMILY PROTEIN"/>
    <property type="match status" value="1"/>
</dbReference>
<organism evidence="5 6">
    <name type="scientific">Vigna unguiculata</name>
    <name type="common">Cowpea</name>
    <dbReference type="NCBI Taxonomy" id="3917"/>
    <lineage>
        <taxon>Eukaryota</taxon>
        <taxon>Viridiplantae</taxon>
        <taxon>Streptophyta</taxon>
        <taxon>Embryophyta</taxon>
        <taxon>Tracheophyta</taxon>
        <taxon>Spermatophyta</taxon>
        <taxon>Magnoliopsida</taxon>
        <taxon>eudicotyledons</taxon>
        <taxon>Gunneridae</taxon>
        <taxon>Pentapetalae</taxon>
        <taxon>rosids</taxon>
        <taxon>fabids</taxon>
        <taxon>Fabales</taxon>
        <taxon>Fabaceae</taxon>
        <taxon>Papilionoideae</taxon>
        <taxon>50 kb inversion clade</taxon>
        <taxon>NPAAA clade</taxon>
        <taxon>indigoferoid/millettioid clade</taxon>
        <taxon>Phaseoleae</taxon>
        <taxon>Vigna</taxon>
    </lineage>
</organism>
<dbReference type="EMBL" id="CP039352">
    <property type="protein sequence ID" value="QCE02735.1"/>
    <property type="molecule type" value="Genomic_DNA"/>
</dbReference>
<evidence type="ECO:0000313" key="5">
    <source>
        <dbReference type="EMBL" id="QCE02735.1"/>
    </source>
</evidence>
<accession>A0A4D6MS75</accession>
<protein>
    <submittedName>
        <fullName evidence="5">Alpha/Beta hydrolase fold</fullName>
    </submittedName>
</protein>
<dbReference type="CDD" id="cd00519">
    <property type="entry name" value="Lipase_3"/>
    <property type="match status" value="1"/>
</dbReference>
<keyword evidence="2 5" id="KW-0378">Hydrolase</keyword>
<dbReference type="Pfam" id="PF01764">
    <property type="entry name" value="Lipase_3"/>
    <property type="match status" value="1"/>
</dbReference>
<dbReference type="InterPro" id="IPR026992">
    <property type="entry name" value="DIOX_N"/>
</dbReference>
<dbReference type="InterPro" id="IPR029058">
    <property type="entry name" value="AB_hydrolase_fold"/>
</dbReference>
<evidence type="ECO:0000256" key="3">
    <source>
        <dbReference type="ARBA" id="ARBA00023004"/>
    </source>
</evidence>
<evidence type="ECO:0000259" key="4">
    <source>
        <dbReference type="PROSITE" id="PS51471"/>
    </source>
</evidence>
<gene>
    <name evidence="5" type="ORF">DEO72_LG8g750</name>
</gene>
<dbReference type="PANTHER" id="PTHR46398">
    <property type="entry name" value="ALPHA/BETA-HYDROLASES SUPERFAMILY PROTEIN"/>
    <property type="match status" value="1"/>
</dbReference>
<dbReference type="Proteomes" id="UP000501690">
    <property type="component" value="Linkage Group LG8"/>
</dbReference>
<dbReference type="Pfam" id="PF03893">
    <property type="entry name" value="Lipase3_N"/>
    <property type="match status" value="1"/>
</dbReference>
<dbReference type="AlphaFoldDB" id="A0A4D6MS75"/>